<dbReference type="EMBL" id="LAZR01005747">
    <property type="protein sequence ID" value="KKM97434.1"/>
    <property type="molecule type" value="Genomic_DNA"/>
</dbReference>
<dbReference type="AlphaFoldDB" id="A0A0F9LQT3"/>
<comment type="caution">
    <text evidence="1">The sequence shown here is derived from an EMBL/GenBank/DDBJ whole genome shotgun (WGS) entry which is preliminary data.</text>
</comment>
<sequence>MTLTIVAAWAYDGELLEVINKTCVLCGEYLYISEFVEGEDWCTYCDDETEPKE</sequence>
<gene>
    <name evidence="1" type="ORF">LCGC14_1168070</name>
</gene>
<protein>
    <submittedName>
        <fullName evidence="1">Uncharacterized protein</fullName>
    </submittedName>
</protein>
<accession>A0A0F9LQT3</accession>
<evidence type="ECO:0000313" key="1">
    <source>
        <dbReference type="EMBL" id="KKM97434.1"/>
    </source>
</evidence>
<proteinExistence type="predicted"/>
<organism evidence="1">
    <name type="scientific">marine sediment metagenome</name>
    <dbReference type="NCBI Taxonomy" id="412755"/>
    <lineage>
        <taxon>unclassified sequences</taxon>
        <taxon>metagenomes</taxon>
        <taxon>ecological metagenomes</taxon>
    </lineage>
</organism>
<name>A0A0F9LQT3_9ZZZZ</name>
<reference evidence="1" key="1">
    <citation type="journal article" date="2015" name="Nature">
        <title>Complex archaea that bridge the gap between prokaryotes and eukaryotes.</title>
        <authorList>
            <person name="Spang A."/>
            <person name="Saw J.H."/>
            <person name="Jorgensen S.L."/>
            <person name="Zaremba-Niedzwiedzka K."/>
            <person name="Martijn J."/>
            <person name="Lind A.E."/>
            <person name="van Eijk R."/>
            <person name="Schleper C."/>
            <person name="Guy L."/>
            <person name="Ettema T.J."/>
        </authorList>
    </citation>
    <scope>NUCLEOTIDE SEQUENCE</scope>
</reference>